<reference evidence="1 2" key="1">
    <citation type="submission" date="2018-03" db="EMBL/GenBank/DDBJ databases">
        <title>Genomes of Pezizomycetes fungi and the evolution of truffles.</title>
        <authorList>
            <person name="Murat C."/>
            <person name="Payen T."/>
            <person name="Noel B."/>
            <person name="Kuo A."/>
            <person name="Martin F.M."/>
        </authorList>
    </citation>
    <scope>NUCLEOTIDE SEQUENCE [LARGE SCALE GENOMIC DNA]</scope>
    <source>
        <strain evidence="1">091103-1</strain>
    </source>
</reference>
<evidence type="ECO:0000313" key="1">
    <source>
        <dbReference type="EMBL" id="PWW74724.1"/>
    </source>
</evidence>
<dbReference type="Proteomes" id="UP000246991">
    <property type="component" value="Unassembled WGS sequence"/>
</dbReference>
<accession>A0A317SK01</accession>
<gene>
    <name evidence="1" type="ORF">C7212DRAFT_353365</name>
</gene>
<comment type="caution">
    <text evidence="1">The sequence shown here is derived from an EMBL/GenBank/DDBJ whole genome shotgun (WGS) entry which is preliminary data.</text>
</comment>
<sequence length="215" mass="22216">MTGELVAGTLTFPGSSGKEGGLVRHAAGFMALATVDFYIVAPPTCIHVWFAHFAEVIVKAHLCEIQGTGPADLLSCTGIDETEDPSVFVTPAAAWEVIMNADAASHALVKEIPRIRNYSNSVVAASIAALAGVGAPSWGHASNVVTAWPQTVAEACEATSKSEGFQLDQEGLIFAQAKLSMLRASCVTIMLRAAGSAGPGLEEGSNPITGLAYMA</sequence>
<dbReference type="EMBL" id="PYWC01000057">
    <property type="protein sequence ID" value="PWW74724.1"/>
    <property type="molecule type" value="Genomic_DNA"/>
</dbReference>
<protein>
    <submittedName>
        <fullName evidence="1">Uncharacterized protein</fullName>
    </submittedName>
</protein>
<dbReference type="OrthoDB" id="5381061at2759"/>
<evidence type="ECO:0000313" key="2">
    <source>
        <dbReference type="Proteomes" id="UP000246991"/>
    </source>
</evidence>
<dbReference type="AlphaFoldDB" id="A0A317SK01"/>
<proteinExistence type="predicted"/>
<name>A0A317SK01_9PEZI</name>
<organism evidence="1 2">
    <name type="scientific">Tuber magnatum</name>
    <name type="common">white Piedmont truffle</name>
    <dbReference type="NCBI Taxonomy" id="42249"/>
    <lineage>
        <taxon>Eukaryota</taxon>
        <taxon>Fungi</taxon>
        <taxon>Dikarya</taxon>
        <taxon>Ascomycota</taxon>
        <taxon>Pezizomycotina</taxon>
        <taxon>Pezizomycetes</taxon>
        <taxon>Pezizales</taxon>
        <taxon>Tuberaceae</taxon>
        <taxon>Tuber</taxon>
    </lineage>
</organism>
<keyword evidence="2" id="KW-1185">Reference proteome</keyword>